<keyword evidence="1" id="KW-0812">Transmembrane</keyword>
<evidence type="ECO:0000259" key="2">
    <source>
        <dbReference type="Pfam" id="PF16982"/>
    </source>
</evidence>
<dbReference type="InterPro" id="IPR031564">
    <property type="entry name" value="Flp1-like"/>
</dbReference>
<evidence type="ECO:0000313" key="3">
    <source>
        <dbReference type="EMBL" id="MBY0758768.1"/>
    </source>
</evidence>
<dbReference type="Pfam" id="PF16982">
    <property type="entry name" value="Flp1_like"/>
    <property type="match status" value="1"/>
</dbReference>
<evidence type="ECO:0000256" key="1">
    <source>
        <dbReference type="SAM" id="Phobius"/>
    </source>
</evidence>
<proteinExistence type="predicted"/>
<protein>
    <recommendedName>
        <fullName evidence="2">Putative Flagellin Flp1-like domain-containing protein</fullName>
    </recommendedName>
</protein>
<keyword evidence="1" id="KW-0472">Membrane</keyword>
<organism evidence="3 4">
    <name type="scientific">Sellimonas caecigallum</name>
    <dbReference type="NCBI Taxonomy" id="2592333"/>
    <lineage>
        <taxon>Bacteria</taxon>
        <taxon>Bacillati</taxon>
        <taxon>Bacillota</taxon>
        <taxon>Clostridia</taxon>
        <taxon>Lachnospirales</taxon>
        <taxon>Lachnospiraceae</taxon>
        <taxon>Sellimonas</taxon>
    </lineage>
</organism>
<accession>A0ABS7L6S1</accession>
<sequence length="56" mass="6233">MWQRVVQCLKDESGIGVVEIILILVVLIGLVIIFKSQLTSLVQTIFEKITSESSTI</sequence>
<dbReference type="EMBL" id="VIRV01000007">
    <property type="protein sequence ID" value="MBY0758768.1"/>
    <property type="molecule type" value="Genomic_DNA"/>
</dbReference>
<name>A0ABS7L6S1_9FIRM</name>
<keyword evidence="4" id="KW-1185">Reference proteome</keyword>
<keyword evidence="1" id="KW-1133">Transmembrane helix</keyword>
<feature type="transmembrane region" description="Helical" evidence="1">
    <location>
        <begin position="15"/>
        <end position="34"/>
    </location>
</feature>
<feature type="domain" description="Putative Flagellin Flp1-like" evidence="2">
    <location>
        <begin position="9"/>
        <end position="54"/>
    </location>
</feature>
<gene>
    <name evidence="3" type="ORF">FLB61_06670</name>
</gene>
<reference evidence="3 4" key="1">
    <citation type="journal article" date="2020" name="New Microbes New Infect">
        <title>Sellimonas caecigallum sp. nov., description and genome sequence of a new member of the Sellimonas genus isolated from the cecum of feral chicken.</title>
        <authorList>
            <person name="Wongkuna S."/>
            <person name="Ghimire S."/>
            <person name="Antony L."/>
            <person name="Chankhamhaengdecha S."/>
            <person name="Janvilisri T."/>
            <person name="Scaria J."/>
        </authorList>
    </citation>
    <scope>NUCLEOTIDE SEQUENCE [LARGE SCALE GENOMIC DNA]</scope>
    <source>
        <strain evidence="3 4">SW451</strain>
    </source>
</reference>
<dbReference type="Proteomes" id="UP000779049">
    <property type="component" value="Unassembled WGS sequence"/>
</dbReference>
<comment type="caution">
    <text evidence="3">The sequence shown here is derived from an EMBL/GenBank/DDBJ whole genome shotgun (WGS) entry which is preliminary data.</text>
</comment>
<evidence type="ECO:0000313" key="4">
    <source>
        <dbReference type="Proteomes" id="UP000779049"/>
    </source>
</evidence>